<dbReference type="AlphaFoldDB" id="A0AA38I065"/>
<dbReference type="EMBL" id="JALNTZ010000007">
    <property type="protein sequence ID" value="KAJ3646831.1"/>
    <property type="molecule type" value="Genomic_DNA"/>
</dbReference>
<comment type="caution">
    <text evidence="1">The sequence shown here is derived from an EMBL/GenBank/DDBJ whole genome shotgun (WGS) entry which is preliminary data.</text>
</comment>
<proteinExistence type="predicted"/>
<keyword evidence="2" id="KW-1185">Reference proteome</keyword>
<gene>
    <name evidence="1" type="ORF">Zmor_024401</name>
</gene>
<name>A0AA38I065_9CUCU</name>
<evidence type="ECO:0000313" key="1">
    <source>
        <dbReference type="EMBL" id="KAJ3646831.1"/>
    </source>
</evidence>
<protein>
    <submittedName>
        <fullName evidence="1">Uncharacterized protein</fullName>
    </submittedName>
</protein>
<evidence type="ECO:0000313" key="2">
    <source>
        <dbReference type="Proteomes" id="UP001168821"/>
    </source>
</evidence>
<organism evidence="1 2">
    <name type="scientific">Zophobas morio</name>
    <dbReference type="NCBI Taxonomy" id="2755281"/>
    <lineage>
        <taxon>Eukaryota</taxon>
        <taxon>Metazoa</taxon>
        <taxon>Ecdysozoa</taxon>
        <taxon>Arthropoda</taxon>
        <taxon>Hexapoda</taxon>
        <taxon>Insecta</taxon>
        <taxon>Pterygota</taxon>
        <taxon>Neoptera</taxon>
        <taxon>Endopterygota</taxon>
        <taxon>Coleoptera</taxon>
        <taxon>Polyphaga</taxon>
        <taxon>Cucujiformia</taxon>
        <taxon>Tenebrionidae</taxon>
        <taxon>Zophobas</taxon>
    </lineage>
</organism>
<reference evidence="1" key="1">
    <citation type="journal article" date="2023" name="G3 (Bethesda)">
        <title>Whole genome assemblies of Zophobas morio and Tenebrio molitor.</title>
        <authorList>
            <person name="Kaur S."/>
            <person name="Stinson S.A."/>
            <person name="diCenzo G.C."/>
        </authorList>
    </citation>
    <scope>NUCLEOTIDE SEQUENCE</scope>
    <source>
        <strain evidence="1">QUZm001</strain>
    </source>
</reference>
<sequence length="105" mass="12258">MGYSLEQNTFIIMSYYRNGVLNEDGVYSVDACKDEFLVTYPFFIEEYSLKTHIRRIVDRFNDTGSKGKSTWRPQVSEDVVEDLRTRMEQSQKKSLLKLTLQSGKS</sequence>
<accession>A0AA38I065</accession>
<dbReference type="Proteomes" id="UP001168821">
    <property type="component" value="Unassembled WGS sequence"/>
</dbReference>